<organism evidence="2">
    <name type="scientific">uncultured prokaryote</name>
    <dbReference type="NCBI Taxonomy" id="198431"/>
    <lineage>
        <taxon>unclassified sequences</taxon>
        <taxon>environmental samples</taxon>
    </lineage>
</organism>
<name>H5SCM0_9ZZZZ</name>
<sequence length="91" mass="10071">MNMSETNPSEKRPNKTLKPPSTWGVSSAAFYAYHRLKPVRVVTLDNKAITGSLIGVDTFDIILEMQDKTAILIPKHSVKYITPALGAEEKV</sequence>
<reference evidence="2" key="2">
    <citation type="journal article" date="2012" name="PLoS ONE">
        <title>A Deeply Branching Thermophilic Bacterium with an Ancient Acetyl-CoA Pathway Dominates a Subsurface Ecosystem.</title>
        <authorList>
            <person name="Takami H."/>
            <person name="Noguchi H."/>
            <person name="Takaki Y."/>
            <person name="Uchiyama I."/>
            <person name="Toyoda A."/>
            <person name="Nishi S."/>
            <person name="Chee G.-J."/>
            <person name="Arai W."/>
            <person name="Nunoura T."/>
            <person name="Itoh T."/>
            <person name="Hattori M."/>
            <person name="Takai K."/>
        </authorList>
    </citation>
    <scope>NUCLEOTIDE SEQUENCE</scope>
</reference>
<feature type="region of interest" description="Disordered" evidence="1">
    <location>
        <begin position="1"/>
        <end position="21"/>
    </location>
</feature>
<evidence type="ECO:0000313" key="2">
    <source>
        <dbReference type="EMBL" id="BAL53906.1"/>
    </source>
</evidence>
<dbReference type="InterPro" id="IPR010920">
    <property type="entry name" value="LSM_dom_sf"/>
</dbReference>
<evidence type="ECO:0000256" key="1">
    <source>
        <dbReference type="SAM" id="MobiDB-lite"/>
    </source>
</evidence>
<reference evidence="2" key="1">
    <citation type="journal article" date="2005" name="Environ. Microbiol.">
        <title>Genetic and functional properties of uncultivated thermophilic crenarchaeotes from a subsurface gold mine as revealed by analysis of genome fragments.</title>
        <authorList>
            <person name="Nunoura T."/>
            <person name="Hirayama H."/>
            <person name="Takami H."/>
            <person name="Oida H."/>
            <person name="Nishi S."/>
            <person name="Shimamura S."/>
            <person name="Suzuki Y."/>
            <person name="Inagaki F."/>
            <person name="Takai K."/>
            <person name="Nealson K.H."/>
            <person name="Horikoshi K."/>
        </authorList>
    </citation>
    <scope>NUCLEOTIDE SEQUENCE</scope>
</reference>
<dbReference type="Gene3D" id="2.30.30.100">
    <property type="match status" value="1"/>
</dbReference>
<dbReference type="EMBL" id="AP011671">
    <property type="protein sequence ID" value="BAL53906.1"/>
    <property type="molecule type" value="Genomic_DNA"/>
</dbReference>
<proteinExistence type="predicted"/>
<accession>H5SCM0</accession>
<dbReference type="SUPFAM" id="SSF50182">
    <property type="entry name" value="Sm-like ribonucleoproteins"/>
    <property type="match status" value="1"/>
</dbReference>
<gene>
    <name evidence="2" type="ORF">HGMM_F11C09C14</name>
</gene>
<evidence type="ECO:0008006" key="3">
    <source>
        <dbReference type="Google" id="ProtNLM"/>
    </source>
</evidence>
<protein>
    <recommendedName>
        <fullName evidence="3">RNA chaperone Hfq</fullName>
    </recommendedName>
</protein>
<dbReference type="AlphaFoldDB" id="H5SCM0"/>